<reference evidence="1" key="1">
    <citation type="submission" date="2020-11" db="EMBL/GenBank/DDBJ databases">
        <title>Chlorella ohadii genome sequencing and assembly.</title>
        <authorList>
            <person name="Murik O."/>
            <person name="Treves H."/>
            <person name="Kedem I."/>
            <person name="Shotland Y."/>
            <person name="Kaplan A."/>
        </authorList>
    </citation>
    <scope>NUCLEOTIDE SEQUENCE</scope>
    <source>
        <strain evidence="1">1</strain>
    </source>
</reference>
<organism evidence="1 2">
    <name type="scientific">Chlorella ohadii</name>
    <dbReference type="NCBI Taxonomy" id="2649997"/>
    <lineage>
        <taxon>Eukaryota</taxon>
        <taxon>Viridiplantae</taxon>
        <taxon>Chlorophyta</taxon>
        <taxon>core chlorophytes</taxon>
        <taxon>Trebouxiophyceae</taxon>
        <taxon>Chlorellales</taxon>
        <taxon>Chlorellaceae</taxon>
        <taxon>Chlorella clade</taxon>
        <taxon>Chlorella</taxon>
    </lineage>
</organism>
<dbReference type="AlphaFoldDB" id="A0AAD5DNF7"/>
<dbReference type="Proteomes" id="UP001205105">
    <property type="component" value="Unassembled WGS sequence"/>
</dbReference>
<dbReference type="EMBL" id="JADXDR010000097">
    <property type="protein sequence ID" value="KAI7839593.1"/>
    <property type="molecule type" value="Genomic_DNA"/>
</dbReference>
<comment type="caution">
    <text evidence="1">The sequence shown here is derived from an EMBL/GenBank/DDBJ whole genome shotgun (WGS) entry which is preliminary data.</text>
</comment>
<name>A0AAD5DNF7_9CHLO</name>
<sequence>MVEAGVPAERLEQLNAWLTAEPVLTTASPRNFAASITALHVLLDGDWCAAAAAAVKHPRLLQLANPYKPDSSAELLAACQQLVRVGLGLEMRLALVRAALPKLPNHNWHRVHWHRVIASLDTLTTLLGSWQAAGEAALTNSNPYGSLLHLPDSDLTRHMAARLSAAGLDRSQLQALAERCLVSSQLTERLAALADVPHGGDLRAAAQDWLQQPAVLQSDRLWWTLRRLEDMGLQVANERGRERVMLYVMGDPAGAQPGGRITVPAGTPATFSERRAAVMAALEAEGFRAVDGQAELVVNKLAQVSCGRAAWVELAGDLGPARLDCYRLDC</sequence>
<evidence type="ECO:0000313" key="2">
    <source>
        <dbReference type="Proteomes" id="UP001205105"/>
    </source>
</evidence>
<keyword evidence="2" id="KW-1185">Reference proteome</keyword>
<accession>A0AAD5DNF7</accession>
<proteinExistence type="predicted"/>
<protein>
    <submittedName>
        <fullName evidence="1">Uncharacterized protein</fullName>
    </submittedName>
</protein>
<evidence type="ECO:0000313" key="1">
    <source>
        <dbReference type="EMBL" id="KAI7839593.1"/>
    </source>
</evidence>
<gene>
    <name evidence="1" type="ORF">COHA_006660</name>
</gene>